<comment type="caution">
    <text evidence="1">The sequence shown here is derived from an EMBL/GenBank/DDBJ whole genome shotgun (WGS) entry which is preliminary data.</text>
</comment>
<sequence>MKSREAVASYVGLHSNICNLSRSGIALHQGISRVAIPTQRVTTTIRKKKSEGPPIREPLPKVRKPFLHLDHAQDSNSWACGLLDPKLDLPVIQAFELAMPLNNAPQVGALYHLQPVHQTEEVAS</sequence>
<proteinExistence type="predicted"/>
<evidence type="ECO:0000313" key="2">
    <source>
        <dbReference type="Proteomes" id="UP000324222"/>
    </source>
</evidence>
<name>A0A5B7FP35_PORTR</name>
<accession>A0A5B7FP35</accession>
<keyword evidence="2" id="KW-1185">Reference proteome</keyword>
<dbReference type="AlphaFoldDB" id="A0A5B7FP35"/>
<evidence type="ECO:0000313" key="1">
    <source>
        <dbReference type="EMBL" id="MPC48262.1"/>
    </source>
</evidence>
<dbReference type="EMBL" id="VSRR010008193">
    <property type="protein sequence ID" value="MPC48262.1"/>
    <property type="molecule type" value="Genomic_DNA"/>
</dbReference>
<protein>
    <submittedName>
        <fullName evidence="1">Uncharacterized protein</fullName>
    </submittedName>
</protein>
<gene>
    <name evidence="1" type="ORF">E2C01_042030</name>
</gene>
<reference evidence="1 2" key="1">
    <citation type="submission" date="2019-05" db="EMBL/GenBank/DDBJ databases">
        <title>Another draft genome of Portunus trituberculatus and its Hox gene families provides insights of decapod evolution.</title>
        <authorList>
            <person name="Jeong J.-H."/>
            <person name="Song I."/>
            <person name="Kim S."/>
            <person name="Choi T."/>
            <person name="Kim D."/>
            <person name="Ryu S."/>
            <person name="Kim W."/>
        </authorList>
    </citation>
    <scope>NUCLEOTIDE SEQUENCE [LARGE SCALE GENOMIC DNA]</scope>
    <source>
        <tissue evidence="1">Muscle</tissue>
    </source>
</reference>
<organism evidence="1 2">
    <name type="scientific">Portunus trituberculatus</name>
    <name type="common">Swimming crab</name>
    <name type="synonym">Neptunus trituberculatus</name>
    <dbReference type="NCBI Taxonomy" id="210409"/>
    <lineage>
        <taxon>Eukaryota</taxon>
        <taxon>Metazoa</taxon>
        <taxon>Ecdysozoa</taxon>
        <taxon>Arthropoda</taxon>
        <taxon>Crustacea</taxon>
        <taxon>Multicrustacea</taxon>
        <taxon>Malacostraca</taxon>
        <taxon>Eumalacostraca</taxon>
        <taxon>Eucarida</taxon>
        <taxon>Decapoda</taxon>
        <taxon>Pleocyemata</taxon>
        <taxon>Brachyura</taxon>
        <taxon>Eubrachyura</taxon>
        <taxon>Portunoidea</taxon>
        <taxon>Portunidae</taxon>
        <taxon>Portuninae</taxon>
        <taxon>Portunus</taxon>
    </lineage>
</organism>
<dbReference type="Proteomes" id="UP000324222">
    <property type="component" value="Unassembled WGS sequence"/>
</dbReference>